<dbReference type="InterPro" id="IPR015590">
    <property type="entry name" value="Aldehyde_DH_dom"/>
</dbReference>
<evidence type="ECO:0000313" key="4">
    <source>
        <dbReference type="EMBL" id="MFI1963051.1"/>
    </source>
</evidence>
<evidence type="ECO:0000256" key="2">
    <source>
        <dbReference type="SAM" id="MobiDB-lite"/>
    </source>
</evidence>
<dbReference type="Gene3D" id="3.40.605.10">
    <property type="entry name" value="Aldehyde Dehydrogenase, Chain A, domain 1"/>
    <property type="match status" value="1"/>
</dbReference>
<dbReference type="RefSeq" id="WP_055470832.1">
    <property type="nucleotide sequence ID" value="NZ_JBIRWE010000001.1"/>
</dbReference>
<accession>A0ABW7UN79</accession>
<feature type="region of interest" description="Disordered" evidence="2">
    <location>
        <begin position="1"/>
        <end position="35"/>
    </location>
</feature>
<comment type="caution">
    <text evidence="4">The sequence shown here is derived from an EMBL/GenBank/DDBJ whole genome shotgun (WGS) entry which is preliminary data.</text>
</comment>
<feature type="compositionally biased region" description="Polar residues" evidence="2">
    <location>
        <begin position="24"/>
        <end position="33"/>
    </location>
</feature>
<organism evidence="4 5">
    <name type="scientific">Streptomyces pathocidini</name>
    <dbReference type="NCBI Taxonomy" id="1650571"/>
    <lineage>
        <taxon>Bacteria</taxon>
        <taxon>Bacillati</taxon>
        <taxon>Actinomycetota</taxon>
        <taxon>Actinomycetes</taxon>
        <taxon>Kitasatosporales</taxon>
        <taxon>Streptomycetaceae</taxon>
        <taxon>Streptomyces</taxon>
    </lineage>
</organism>
<dbReference type="InterPro" id="IPR016163">
    <property type="entry name" value="Ald_DH_C"/>
</dbReference>
<keyword evidence="1" id="KW-0560">Oxidoreductase</keyword>
<protein>
    <submittedName>
        <fullName evidence="4">Aldehyde dehydrogenase family protein</fullName>
    </submittedName>
</protein>
<dbReference type="Pfam" id="PF00171">
    <property type="entry name" value="Aldedh"/>
    <property type="match status" value="1"/>
</dbReference>
<reference evidence="4 5" key="1">
    <citation type="submission" date="2024-10" db="EMBL/GenBank/DDBJ databases">
        <title>The Natural Products Discovery Center: Release of the First 8490 Sequenced Strains for Exploring Actinobacteria Biosynthetic Diversity.</title>
        <authorList>
            <person name="Kalkreuter E."/>
            <person name="Kautsar S.A."/>
            <person name="Yang D."/>
            <person name="Bader C.D."/>
            <person name="Teijaro C.N."/>
            <person name="Fluegel L."/>
            <person name="Davis C.M."/>
            <person name="Simpson J.R."/>
            <person name="Lauterbach L."/>
            <person name="Steele A.D."/>
            <person name="Gui C."/>
            <person name="Meng S."/>
            <person name="Li G."/>
            <person name="Viehrig K."/>
            <person name="Ye F."/>
            <person name="Su P."/>
            <person name="Kiefer A.F."/>
            <person name="Nichols A."/>
            <person name="Cepeda A.J."/>
            <person name="Yan W."/>
            <person name="Fan B."/>
            <person name="Jiang Y."/>
            <person name="Adhikari A."/>
            <person name="Zheng C.-J."/>
            <person name="Schuster L."/>
            <person name="Cowan T.M."/>
            <person name="Smanski M.J."/>
            <person name="Chevrette M.G."/>
            <person name="De Carvalho L.P.S."/>
            <person name="Shen B."/>
        </authorList>
    </citation>
    <scope>NUCLEOTIDE SEQUENCE [LARGE SCALE GENOMIC DNA]</scope>
    <source>
        <strain evidence="4 5">NPDC020327</strain>
    </source>
</reference>
<name>A0ABW7UN79_9ACTN</name>
<dbReference type="InterPro" id="IPR016161">
    <property type="entry name" value="Ald_DH/histidinol_DH"/>
</dbReference>
<dbReference type="PANTHER" id="PTHR11699">
    <property type="entry name" value="ALDEHYDE DEHYDROGENASE-RELATED"/>
    <property type="match status" value="1"/>
</dbReference>
<evidence type="ECO:0000313" key="5">
    <source>
        <dbReference type="Proteomes" id="UP001611548"/>
    </source>
</evidence>
<evidence type="ECO:0000259" key="3">
    <source>
        <dbReference type="Pfam" id="PF00171"/>
    </source>
</evidence>
<evidence type="ECO:0000256" key="1">
    <source>
        <dbReference type="ARBA" id="ARBA00023002"/>
    </source>
</evidence>
<keyword evidence="5" id="KW-1185">Reference proteome</keyword>
<proteinExistence type="predicted"/>
<dbReference type="SUPFAM" id="SSF53720">
    <property type="entry name" value="ALDH-like"/>
    <property type="match status" value="1"/>
</dbReference>
<dbReference type="EMBL" id="JBIRWE010000001">
    <property type="protein sequence ID" value="MFI1963051.1"/>
    <property type="molecule type" value="Genomic_DNA"/>
</dbReference>
<dbReference type="Gene3D" id="3.40.309.10">
    <property type="entry name" value="Aldehyde Dehydrogenase, Chain A, domain 2"/>
    <property type="match status" value="1"/>
</dbReference>
<gene>
    <name evidence="4" type="ORF">ACH429_02725</name>
</gene>
<feature type="compositionally biased region" description="Basic and acidic residues" evidence="2">
    <location>
        <begin position="13"/>
        <end position="23"/>
    </location>
</feature>
<feature type="domain" description="Aldehyde dehydrogenase" evidence="3">
    <location>
        <begin position="19"/>
        <end position="473"/>
    </location>
</feature>
<dbReference type="InterPro" id="IPR016162">
    <property type="entry name" value="Ald_DH_N"/>
</dbReference>
<sequence>MTRHSPALPHARHLIDGQWRDSATRTPSVNPATGRTLGTFADGGAPEAREAVAAAHRAFTSTGWPRDRRLRARALNELADQLAARRARFIELLARENGKTLTQAAFELDLAIPKLRYYAALALTDHGRALEAGPGLYAMTLREPAGVAGIITPWNSPVVLAVRALAPALAAGCTAVVKMPGQVGLTAGLFSETVASAASLPPGVVNTFTESGNEGAPWLVASPDVAAISYTGSTEVGRTIMERAAPTLKSLSLELGGKTPMIVFGDADLDAAVPVLTRAITTFAGQFCMAGSRVLAQRSIAGELRERLVNELSAVKLGPGDDPATEMGPLIDAAAAQRVDEAVEEAVAASAEPLLRGERAGAFLGPSLLEVTEPTAAIVQREIFGPVATFELFEDEPEAIASANATPFGLAAAIWSRDVDRPLRVARELTAGTVWTNTWAVVLDESEEGGYKQSGLGRLNGPQALHHFQETKHLIHPVDGLPR</sequence>
<dbReference type="Proteomes" id="UP001611548">
    <property type="component" value="Unassembled WGS sequence"/>
</dbReference>